<keyword evidence="2" id="KW-1185">Reference proteome</keyword>
<proteinExistence type="predicted"/>
<comment type="caution">
    <text evidence="1">The sequence shown here is derived from an EMBL/GenBank/DDBJ whole genome shotgun (WGS) entry which is preliminary data.</text>
</comment>
<reference evidence="1" key="2">
    <citation type="submission" date="2020-11" db="EMBL/GenBank/DDBJ databases">
        <authorList>
            <person name="McCartney M.A."/>
            <person name="Auch B."/>
            <person name="Kono T."/>
            <person name="Mallez S."/>
            <person name="Becker A."/>
            <person name="Gohl D.M."/>
            <person name="Silverstein K.A.T."/>
            <person name="Koren S."/>
            <person name="Bechman K.B."/>
            <person name="Herman A."/>
            <person name="Abrahante J.E."/>
            <person name="Garbe J."/>
        </authorList>
    </citation>
    <scope>NUCLEOTIDE SEQUENCE</scope>
    <source>
        <strain evidence="1">Duluth1</strain>
        <tissue evidence="1">Whole animal</tissue>
    </source>
</reference>
<organism evidence="1 2">
    <name type="scientific">Dreissena polymorpha</name>
    <name type="common">Zebra mussel</name>
    <name type="synonym">Mytilus polymorpha</name>
    <dbReference type="NCBI Taxonomy" id="45954"/>
    <lineage>
        <taxon>Eukaryota</taxon>
        <taxon>Metazoa</taxon>
        <taxon>Spiralia</taxon>
        <taxon>Lophotrochozoa</taxon>
        <taxon>Mollusca</taxon>
        <taxon>Bivalvia</taxon>
        <taxon>Autobranchia</taxon>
        <taxon>Heteroconchia</taxon>
        <taxon>Euheterodonta</taxon>
        <taxon>Imparidentia</taxon>
        <taxon>Neoheterodontei</taxon>
        <taxon>Myida</taxon>
        <taxon>Dreissenoidea</taxon>
        <taxon>Dreissenidae</taxon>
        <taxon>Dreissena</taxon>
    </lineage>
</organism>
<name>A0A9D4LJZ4_DREPO</name>
<evidence type="ECO:0000313" key="1">
    <source>
        <dbReference type="EMBL" id="KAH3858837.1"/>
    </source>
</evidence>
<accession>A0A9D4LJZ4</accession>
<reference evidence="1" key="1">
    <citation type="journal article" date="2019" name="bioRxiv">
        <title>The Genome of the Zebra Mussel, Dreissena polymorpha: A Resource for Invasive Species Research.</title>
        <authorList>
            <person name="McCartney M.A."/>
            <person name="Auch B."/>
            <person name="Kono T."/>
            <person name="Mallez S."/>
            <person name="Zhang Y."/>
            <person name="Obille A."/>
            <person name="Becker A."/>
            <person name="Abrahante J.E."/>
            <person name="Garbe J."/>
            <person name="Badalamenti J.P."/>
            <person name="Herman A."/>
            <person name="Mangelson H."/>
            <person name="Liachko I."/>
            <person name="Sullivan S."/>
            <person name="Sone E.D."/>
            <person name="Koren S."/>
            <person name="Silverstein K.A.T."/>
            <person name="Beckman K.B."/>
            <person name="Gohl D.M."/>
        </authorList>
    </citation>
    <scope>NUCLEOTIDE SEQUENCE</scope>
    <source>
        <strain evidence="1">Duluth1</strain>
        <tissue evidence="1">Whole animal</tissue>
    </source>
</reference>
<sequence>MKIPAVHVNVVSYCAQNCKEHTVVTLIGNKSDKLDTRQVTFLEAQTVSGL</sequence>
<dbReference type="Proteomes" id="UP000828390">
    <property type="component" value="Unassembled WGS sequence"/>
</dbReference>
<protein>
    <submittedName>
        <fullName evidence="1">Uncharacterized protein</fullName>
    </submittedName>
</protein>
<evidence type="ECO:0000313" key="2">
    <source>
        <dbReference type="Proteomes" id="UP000828390"/>
    </source>
</evidence>
<dbReference type="AlphaFoldDB" id="A0A9D4LJZ4"/>
<gene>
    <name evidence="1" type="ORF">DPMN_101477</name>
</gene>
<dbReference type="EMBL" id="JAIWYP010000003">
    <property type="protein sequence ID" value="KAH3858837.1"/>
    <property type="molecule type" value="Genomic_DNA"/>
</dbReference>